<dbReference type="Proteomes" id="UP000253729">
    <property type="component" value="Unassembled WGS sequence"/>
</dbReference>
<dbReference type="AlphaFoldDB" id="A0A3F3PQ14"/>
<evidence type="ECO:0000313" key="3">
    <source>
        <dbReference type="Proteomes" id="UP000253729"/>
    </source>
</evidence>
<gene>
    <name evidence="2" type="ORF">BDQ94DRAFT_151220</name>
</gene>
<dbReference type="RefSeq" id="XP_026622049.1">
    <property type="nucleotide sequence ID" value="XM_026767722.1"/>
</dbReference>
<organism evidence="2 3">
    <name type="scientific">Aspergillus welwitschiae</name>
    <dbReference type="NCBI Taxonomy" id="1341132"/>
    <lineage>
        <taxon>Eukaryota</taxon>
        <taxon>Fungi</taxon>
        <taxon>Dikarya</taxon>
        <taxon>Ascomycota</taxon>
        <taxon>Pezizomycotina</taxon>
        <taxon>Eurotiomycetes</taxon>
        <taxon>Eurotiomycetidae</taxon>
        <taxon>Eurotiales</taxon>
        <taxon>Aspergillaceae</taxon>
        <taxon>Aspergillus</taxon>
        <taxon>Aspergillus subgen. Circumdati</taxon>
    </lineage>
</organism>
<name>A0A3F3PQ14_9EURO</name>
<sequence>MQPGHSHPVDLLITTTAFPESNWGGSAGNRNSILREVTVHGRSSWLRPEPPGSKGLEYKRIT</sequence>
<proteinExistence type="predicted"/>
<evidence type="ECO:0000313" key="2">
    <source>
        <dbReference type="EMBL" id="RDH29027.1"/>
    </source>
</evidence>
<accession>A0A3F3PQ14</accession>
<dbReference type="GeneID" id="38136078"/>
<dbReference type="EMBL" id="KZ852071">
    <property type="protein sequence ID" value="RDH29027.1"/>
    <property type="molecule type" value="Genomic_DNA"/>
</dbReference>
<protein>
    <submittedName>
        <fullName evidence="2">Uncharacterized protein</fullName>
    </submittedName>
</protein>
<keyword evidence="3" id="KW-1185">Reference proteome</keyword>
<reference evidence="2 3" key="1">
    <citation type="submission" date="2018-07" db="EMBL/GenBank/DDBJ databases">
        <title>The genomes of Aspergillus section Nigri reveals drivers in fungal speciation.</title>
        <authorList>
            <consortium name="DOE Joint Genome Institute"/>
            <person name="Vesth T.C."/>
            <person name="Nybo J."/>
            <person name="Theobald S."/>
            <person name="Brandl J."/>
            <person name="Frisvad J.C."/>
            <person name="Nielsen K.F."/>
            <person name="Lyhne E.K."/>
            <person name="Kogle M.E."/>
            <person name="Kuo A."/>
            <person name="Riley R."/>
            <person name="Clum A."/>
            <person name="Nolan M."/>
            <person name="Lipzen A."/>
            <person name="Salamov A."/>
            <person name="Henrissat B."/>
            <person name="Wiebenga A."/>
            <person name="De vries R.P."/>
            <person name="Grigoriev I.V."/>
            <person name="Mortensen U.H."/>
            <person name="Andersen M.R."/>
            <person name="Baker S.E."/>
        </authorList>
    </citation>
    <scope>NUCLEOTIDE SEQUENCE [LARGE SCALE GENOMIC DNA]</scope>
    <source>
        <strain evidence="2 3">CBS 139.54b</strain>
    </source>
</reference>
<evidence type="ECO:0000256" key="1">
    <source>
        <dbReference type="SAM" id="MobiDB-lite"/>
    </source>
</evidence>
<feature type="region of interest" description="Disordered" evidence="1">
    <location>
        <begin position="43"/>
        <end position="62"/>
    </location>
</feature>